<dbReference type="InterPro" id="IPR036291">
    <property type="entry name" value="NAD(P)-bd_dom_sf"/>
</dbReference>
<sequence>MRVLVTGATGFVGAWTARAIVDAGHEVRYLVRSPARLETSAACIGLDPGDIWLGDITDRESVVRALDGCDSVVHAAAVVATDPSRADEVLTTNVAGAENVLGGAAMLGLDPIVHVSSFTALFHPGLELLHAGLPVVGGTDAYGRSKAQVDVYARGMQDGGAPVVITYPGMVLGPPAGDQFGEAADGVEAALTMRVLPGRSAAWLVVDVRDLAAIHAAVLEPGCGPRRFMAGGRRLPVDAIAGILRDVAGVTVVPVPVPDGALRVVGKATDLLGSVVPFETPVSRSPMSEAAMQYYTQMPPSDDSATEAELGVRYRLPHETFEATVAGLRSVGRLRRVRRR</sequence>
<dbReference type="InterPro" id="IPR051783">
    <property type="entry name" value="NAD(P)-dependent_oxidoreduct"/>
</dbReference>
<protein>
    <submittedName>
        <fullName evidence="2">Oxidoreductase</fullName>
    </submittedName>
</protein>
<comment type="caution">
    <text evidence="2">The sequence shown here is derived from an EMBL/GenBank/DDBJ whole genome shotgun (WGS) entry which is preliminary data.</text>
</comment>
<evidence type="ECO:0000259" key="1">
    <source>
        <dbReference type="Pfam" id="PF01370"/>
    </source>
</evidence>
<accession>A0A177YAD6</accession>
<dbReference type="Gene3D" id="3.40.50.720">
    <property type="entry name" value="NAD(P)-binding Rossmann-like Domain"/>
    <property type="match status" value="1"/>
</dbReference>
<dbReference type="RefSeq" id="WP_068427920.1">
    <property type="nucleotide sequence ID" value="NZ_LVHI01000023.1"/>
</dbReference>
<dbReference type="Proteomes" id="UP000077519">
    <property type="component" value="Unassembled WGS sequence"/>
</dbReference>
<proteinExistence type="predicted"/>
<dbReference type="EMBL" id="LVHI01000023">
    <property type="protein sequence ID" value="OAK52492.1"/>
    <property type="molecule type" value="Genomic_DNA"/>
</dbReference>
<dbReference type="GO" id="GO:0005737">
    <property type="term" value="C:cytoplasm"/>
    <property type="evidence" value="ECO:0007669"/>
    <property type="project" value="TreeGrafter"/>
</dbReference>
<dbReference type="GO" id="GO:0004029">
    <property type="term" value="F:aldehyde dehydrogenase (NAD+) activity"/>
    <property type="evidence" value="ECO:0007669"/>
    <property type="project" value="TreeGrafter"/>
</dbReference>
<organism evidence="2 3">
    <name type="scientific">Rhodococcoides kyotonense</name>
    <dbReference type="NCBI Taxonomy" id="398843"/>
    <lineage>
        <taxon>Bacteria</taxon>
        <taxon>Bacillati</taxon>
        <taxon>Actinomycetota</taxon>
        <taxon>Actinomycetes</taxon>
        <taxon>Mycobacteriales</taxon>
        <taxon>Nocardiaceae</taxon>
        <taxon>Rhodococcoides</taxon>
    </lineage>
</organism>
<gene>
    <name evidence="2" type="ORF">A3K89_06600</name>
</gene>
<feature type="domain" description="NAD-dependent epimerase/dehydratase" evidence="1">
    <location>
        <begin position="3"/>
        <end position="221"/>
    </location>
</feature>
<name>A0A177YAD6_9NOCA</name>
<evidence type="ECO:0000313" key="3">
    <source>
        <dbReference type="Proteomes" id="UP000077519"/>
    </source>
</evidence>
<dbReference type="Pfam" id="PF01370">
    <property type="entry name" value="Epimerase"/>
    <property type="match status" value="1"/>
</dbReference>
<dbReference type="SUPFAM" id="SSF51735">
    <property type="entry name" value="NAD(P)-binding Rossmann-fold domains"/>
    <property type="match status" value="1"/>
</dbReference>
<dbReference type="PANTHER" id="PTHR48079">
    <property type="entry name" value="PROTEIN YEEZ"/>
    <property type="match status" value="1"/>
</dbReference>
<keyword evidence="3" id="KW-1185">Reference proteome</keyword>
<reference evidence="2 3" key="1">
    <citation type="submission" date="2016-03" db="EMBL/GenBank/DDBJ databases">
        <title>Genome sequence of Rhodococcus kyotonensis KB10.</title>
        <authorList>
            <person name="Jeong H."/>
            <person name="Hong C.E."/>
            <person name="Jo S.H."/>
            <person name="Park J.M."/>
        </authorList>
    </citation>
    <scope>NUCLEOTIDE SEQUENCE [LARGE SCALE GENOMIC DNA]</scope>
    <source>
        <strain evidence="2 3">KB10</strain>
    </source>
</reference>
<dbReference type="AlphaFoldDB" id="A0A177YAD6"/>
<dbReference type="PANTHER" id="PTHR48079:SF6">
    <property type="entry name" value="NAD(P)-BINDING DOMAIN-CONTAINING PROTEIN-RELATED"/>
    <property type="match status" value="1"/>
</dbReference>
<evidence type="ECO:0000313" key="2">
    <source>
        <dbReference type="EMBL" id="OAK52492.1"/>
    </source>
</evidence>
<dbReference type="InterPro" id="IPR001509">
    <property type="entry name" value="Epimerase_deHydtase"/>
</dbReference>